<reference evidence="1" key="1">
    <citation type="journal article" date="2020" name="Fungal Divers.">
        <title>Resolving the Mortierellaceae phylogeny through synthesis of multi-gene phylogenetics and phylogenomics.</title>
        <authorList>
            <person name="Vandepol N."/>
            <person name="Liber J."/>
            <person name="Desiro A."/>
            <person name="Na H."/>
            <person name="Kennedy M."/>
            <person name="Barry K."/>
            <person name="Grigoriev I.V."/>
            <person name="Miller A.N."/>
            <person name="O'Donnell K."/>
            <person name="Stajich J.E."/>
            <person name="Bonito G."/>
        </authorList>
    </citation>
    <scope>NUCLEOTIDE SEQUENCE</scope>
    <source>
        <strain evidence="1">NVP60</strain>
    </source>
</reference>
<dbReference type="AlphaFoldDB" id="A0A9P6QUV7"/>
<organism evidence="1 2">
    <name type="scientific">Linnemannia gamsii</name>
    <dbReference type="NCBI Taxonomy" id="64522"/>
    <lineage>
        <taxon>Eukaryota</taxon>
        <taxon>Fungi</taxon>
        <taxon>Fungi incertae sedis</taxon>
        <taxon>Mucoromycota</taxon>
        <taxon>Mortierellomycotina</taxon>
        <taxon>Mortierellomycetes</taxon>
        <taxon>Mortierellales</taxon>
        <taxon>Mortierellaceae</taxon>
        <taxon>Linnemannia</taxon>
    </lineage>
</organism>
<name>A0A9P6QUV7_9FUNG</name>
<sequence length="303" mass="33900">MSANLYLNWALKVEPKNSQHIRQCRRQQLHEAYNSFRARNEERFWAERALLVSSAIAAKKSAVMIQEAGLLEAGSVLQRYLSDLNIEAETEAEVTYKITDKIITVGGQSKIPADREQDEDPAEVAVTDEELSHAKLTPFYELILYVFKKSEALKKNLKALLNVLLSGITNTLSRGERAFTLSPKIKSESLVPSLSSRLPTIESLLSELLLALCPGLDNDPYAEATFTGLQVKVWELLGNSARETGIKTKEQKAVHGVLMVVSHIWSLLATEQFAPPTSEHVFVSTWTHILNVHFYDSKVRAIP</sequence>
<accession>A0A9P6QUV7</accession>
<comment type="caution">
    <text evidence="1">The sequence shown here is derived from an EMBL/GenBank/DDBJ whole genome shotgun (WGS) entry which is preliminary data.</text>
</comment>
<keyword evidence="2" id="KW-1185">Reference proteome</keyword>
<evidence type="ECO:0000313" key="1">
    <source>
        <dbReference type="EMBL" id="KAG0298571.1"/>
    </source>
</evidence>
<dbReference type="Proteomes" id="UP000823405">
    <property type="component" value="Unassembled WGS sequence"/>
</dbReference>
<protein>
    <submittedName>
        <fullName evidence="1">Uncharacterized protein</fullName>
    </submittedName>
</protein>
<dbReference type="OrthoDB" id="2423781at2759"/>
<gene>
    <name evidence="1" type="ORF">BGZ97_004015</name>
</gene>
<feature type="non-terminal residue" evidence="1">
    <location>
        <position position="1"/>
    </location>
</feature>
<evidence type="ECO:0000313" key="2">
    <source>
        <dbReference type="Proteomes" id="UP000823405"/>
    </source>
</evidence>
<dbReference type="EMBL" id="JAAAIN010001984">
    <property type="protein sequence ID" value="KAG0298571.1"/>
    <property type="molecule type" value="Genomic_DNA"/>
</dbReference>
<proteinExistence type="predicted"/>